<keyword evidence="2" id="KW-0812">Transmembrane</keyword>
<feature type="transmembrane region" description="Helical" evidence="2">
    <location>
        <begin position="177"/>
        <end position="204"/>
    </location>
</feature>
<dbReference type="SMART" id="SM00320">
    <property type="entry name" value="WD40"/>
    <property type="match status" value="3"/>
</dbReference>
<feature type="repeat" description="WD" evidence="1">
    <location>
        <begin position="304"/>
        <end position="335"/>
    </location>
</feature>
<proteinExistence type="predicted"/>
<sequence length="560" mass="66084">MGSTVKQYGLNKKLKDSYTLSLLKLQKREMYIFIQPIINSQFTLLFNQMQKPKMIENAKDFSCSKGHKLPVFIITLDPKLSRNQRPMCTEYLENTDINDKVVGLQKTIQLIEDNQVKKMEKVETIITNQIKIIEQLHSNVDQKKTHLLQQLEQLINIIIEWIQNLQQQISQCSQYSLFIYLFIYYGQYSFFFFEPLTVFLFILGSYLNYSSFQRCYSICIYSSQSEPSCVQVYNLGNQQFRFHNSFLIKKQITFPIFVFIQSQYIGIINQFTIAIDKDCSTLVAGFDQLIKVFEQGMIKQILTLNQHQDSLFTLNFMQNKQFISESYDNSIIIWKYNKNNLWYYQQILNGHNNSIQYLIINSNEDLIISGSDDNTIKFWVNKNEWLCQQKINDHSNSVYGLSLNQQQNRVVSCGSDEYILIIEQSEQNKKLKVIQRITIDSYGCRVCFIDNNMFTFSVFEINNKNKQFTKTRDIPIKSGSDGYTKFLQQYKNQKCILESKNGEYVNLIRKKQNGKFLTEQSIHFEINQLYGNMSNGNDGEYLITWDKKSKQIQIRRYKDI</sequence>
<protein>
    <submittedName>
        <fullName evidence="3">Uncharacterized protein</fullName>
    </submittedName>
</protein>
<dbReference type="GO" id="GO:0016226">
    <property type="term" value="P:iron-sulfur cluster assembly"/>
    <property type="evidence" value="ECO:0007669"/>
    <property type="project" value="TreeGrafter"/>
</dbReference>
<feature type="repeat" description="WD" evidence="1">
    <location>
        <begin position="348"/>
        <end position="379"/>
    </location>
</feature>
<reference evidence="3" key="1">
    <citation type="submission" date="2021-01" db="EMBL/GenBank/DDBJ databases">
        <authorList>
            <consortium name="Genoscope - CEA"/>
            <person name="William W."/>
        </authorList>
    </citation>
    <scope>NUCLEOTIDE SEQUENCE</scope>
</reference>
<keyword evidence="1" id="KW-0853">WD repeat</keyword>
<dbReference type="PANTHER" id="PTHR19920:SF0">
    <property type="entry name" value="CYTOSOLIC IRON-SULFUR PROTEIN ASSEMBLY PROTEIN CIAO1-RELATED"/>
    <property type="match status" value="1"/>
</dbReference>
<organism evidence="3 4">
    <name type="scientific">Paramecium pentaurelia</name>
    <dbReference type="NCBI Taxonomy" id="43138"/>
    <lineage>
        <taxon>Eukaryota</taxon>
        <taxon>Sar</taxon>
        <taxon>Alveolata</taxon>
        <taxon>Ciliophora</taxon>
        <taxon>Intramacronucleata</taxon>
        <taxon>Oligohymenophorea</taxon>
        <taxon>Peniculida</taxon>
        <taxon>Parameciidae</taxon>
        <taxon>Paramecium</taxon>
    </lineage>
</organism>
<accession>A0A8S1VF17</accession>
<dbReference type="EMBL" id="CAJJDO010000063">
    <property type="protein sequence ID" value="CAD8175734.1"/>
    <property type="molecule type" value="Genomic_DNA"/>
</dbReference>
<evidence type="ECO:0000313" key="3">
    <source>
        <dbReference type="EMBL" id="CAD8175734.1"/>
    </source>
</evidence>
<gene>
    <name evidence="3" type="ORF">PPENT_87.1.T0630236</name>
</gene>
<keyword evidence="4" id="KW-1185">Reference proteome</keyword>
<dbReference type="PANTHER" id="PTHR19920">
    <property type="entry name" value="WD40 PROTEIN CIAO1"/>
    <property type="match status" value="1"/>
</dbReference>
<dbReference type="AlphaFoldDB" id="A0A8S1VF17"/>
<evidence type="ECO:0000256" key="1">
    <source>
        <dbReference type="PROSITE-ProRule" id="PRU00221"/>
    </source>
</evidence>
<dbReference type="OrthoDB" id="406844at2759"/>
<dbReference type="PROSITE" id="PS50082">
    <property type="entry name" value="WD_REPEATS_2"/>
    <property type="match status" value="2"/>
</dbReference>
<keyword evidence="2" id="KW-0472">Membrane</keyword>
<dbReference type="PROSITE" id="PS50294">
    <property type="entry name" value="WD_REPEATS_REGION"/>
    <property type="match status" value="1"/>
</dbReference>
<dbReference type="Pfam" id="PF00400">
    <property type="entry name" value="WD40"/>
    <property type="match status" value="3"/>
</dbReference>
<dbReference type="InterPro" id="IPR001680">
    <property type="entry name" value="WD40_rpt"/>
</dbReference>
<evidence type="ECO:0000256" key="2">
    <source>
        <dbReference type="SAM" id="Phobius"/>
    </source>
</evidence>
<evidence type="ECO:0000313" key="4">
    <source>
        <dbReference type="Proteomes" id="UP000689195"/>
    </source>
</evidence>
<name>A0A8S1VF17_9CILI</name>
<comment type="caution">
    <text evidence="3">The sequence shown here is derived from an EMBL/GenBank/DDBJ whole genome shotgun (WGS) entry which is preliminary data.</text>
</comment>
<dbReference type="GO" id="GO:0097361">
    <property type="term" value="C:cytosolic [4Fe-4S] assembly targeting complex"/>
    <property type="evidence" value="ECO:0007669"/>
    <property type="project" value="TreeGrafter"/>
</dbReference>
<keyword evidence="2" id="KW-1133">Transmembrane helix</keyword>
<dbReference type="Proteomes" id="UP000689195">
    <property type="component" value="Unassembled WGS sequence"/>
</dbReference>